<organism evidence="1 2">
    <name type="scientific">Desulfopila aestuarii DSM 18488</name>
    <dbReference type="NCBI Taxonomy" id="1121416"/>
    <lineage>
        <taxon>Bacteria</taxon>
        <taxon>Pseudomonadati</taxon>
        <taxon>Thermodesulfobacteriota</taxon>
        <taxon>Desulfobulbia</taxon>
        <taxon>Desulfobulbales</taxon>
        <taxon>Desulfocapsaceae</taxon>
        <taxon>Desulfopila</taxon>
    </lineage>
</organism>
<protein>
    <submittedName>
        <fullName evidence="1">Uncharacterized protein</fullName>
    </submittedName>
</protein>
<gene>
    <name evidence="1" type="ORF">SAMN02745220_00114</name>
</gene>
<reference evidence="1 2" key="1">
    <citation type="submission" date="2016-12" db="EMBL/GenBank/DDBJ databases">
        <authorList>
            <person name="Song W.-J."/>
            <person name="Kurnit D.M."/>
        </authorList>
    </citation>
    <scope>NUCLEOTIDE SEQUENCE [LARGE SCALE GENOMIC DNA]</scope>
    <source>
        <strain evidence="1 2">DSM 18488</strain>
    </source>
</reference>
<evidence type="ECO:0000313" key="1">
    <source>
        <dbReference type="EMBL" id="SHO42718.1"/>
    </source>
</evidence>
<evidence type="ECO:0000313" key="2">
    <source>
        <dbReference type="Proteomes" id="UP000184603"/>
    </source>
</evidence>
<proteinExistence type="predicted"/>
<dbReference type="Proteomes" id="UP000184603">
    <property type="component" value="Unassembled WGS sequence"/>
</dbReference>
<sequence length="53" mass="5975">MSRCRSRLPVHVATMLIMDDLVVLAFIVVLFSTLNATGHAKMARKLESKAYRL</sequence>
<accession>A0A1M7XW03</accession>
<dbReference type="EMBL" id="FRFE01000001">
    <property type="protein sequence ID" value="SHO42718.1"/>
    <property type="molecule type" value="Genomic_DNA"/>
</dbReference>
<name>A0A1M7XW03_9BACT</name>
<keyword evidence="2" id="KW-1185">Reference proteome</keyword>
<dbReference type="AlphaFoldDB" id="A0A1M7XW03"/>